<organism evidence="1 2">
    <name type="scientific">Companilactobacillus versmoldensis DSM 14857 = KCTC 3814</name>
    <dbReference type="NCBI Taxonomy" id="1423815"/>
    <lineage>
        <taxon>Bacteria</taxon>
        <taxon>Bacillati</taxon>
        <taxon>Bacillota</taxon>
        <taxon>Bacilli</taxon>
        <taxon>Lactobacillales</taxon>
        <taxon>Lactobacillaceae</taxon>
        <taxon>Companilactobacillus</taxon>
    </lineage>
</organism>
<keyword evidence="2" id="KW-1185">Reference proteome</keyword>
<dbReference type="PATRIC" id="fig|1423815.3.peg.858"/>
<dbReference type="AlphaFoldDB" id="A0A0R1SFD9"/>
<proteinExistence type="predicted"/>
<protein>
    <submittedName>
        <fullName evidence="1">Uncharacterized protein</fullName>
    </submittedName>
</protein>
<dbReference type="EMBL" id="AZFA01000002">
    <property type="protein sequence ID" value="KRL68109.1"/>
    <property type="molecule type" value="Genomic_DNA"/>
</dbReference>
<comment type="caution">
    <text evidence="1">The sequence shown here is derived from an EMBL/GenBank/DDBJ whole genome shotgun (WGS) entry which is preliminary data.</text>
</comment>
<gene>
    <name evidence="1" type="ORF">FC27_GL000846</name>
</gene>
<evidence type="ECO:0000313" key="2">
    <source>
        <dbReference type="Proteomes" id="UP000051647"/>
    </source>
</evidence>
<dbReference type="RefSeq" id="WP_010623949.1">
    <property type="nucleotide sequence ID" value="NZ_AZFA01000002.1"/>
</dbReference>
<dbReference type="OrthoDB" id="2300438at2"/>
<reference evidence="1 2" key="1">
    <citation type="journal article" date="2015" name="Genome Announc.">
        <title>Expanding the biotechnology potential of lactobacilli through comparative genomics of 213 strains and associated genera.</title>
        <authorList>
            <person name="Sun Z."/>
            <person name="Harris H.M."/>
            <person name="McCann A."/>
            <person name="Guo C."/>
            <person name="Argimon S."/>
            <person name="Zhang W."/>
            <person name="Yang X."/>
            <person name="Jeffery I.B."/>
            <person name="Cooney J.C."/>
            <person name="Kagawa T.F."/>
            <person name="Liu W."/>
            <person name="Song Y."/>
            <person name="Salvetti E."/>
            <person name="Wrobel A."/>
            <person name="Rasinkangas P."/>
            <person name="Parkhill J."/>
            <person name="Rea M.C."/>
            <person name="O'Sullivan O."/>
            <person name="Ritari J."/>
            <person name="Douillard F.P."/>
            <person name="Paul Ross R."/>
            <person name="Yang R."/>
            <person name="Briner A.E."/>
            <person name="Felis G.E."/>
            <person name="de Vos W.M."/>
            <person name="Barrangou R."/>
            <person name="Klaenhammer T.R."/>
            <person name="Caufield P.W."/>
            <person name="Cui Y."/>
            <person name="Zhang H."/>
            <person name="O'Toole P.W."/>
        </authorList>
    </citation>
    <scope>NUCLEOTIDE SEQUENCE [LARGE SCALE GENOMIC DNA]</scope>
    <source>
        <strain evidence="1 2">DSM 14857</strain>
    </source>
</reference>
<dbReference type="Proteomes" id="UP000051647">
    <property type="component" value="Unassembled WGS sequence"/>
</dbReference>
<sequence>MKYKLKLDYTEEELKELKELGKYYFSPMEAIQDILNVGIGNDPFENLRAKYFAMGHEDEFDFMADINNVVMGTAIFPENKYVVHDSVTGQYIYYNIKQKGLRWGKPHSGTGAETKTKEEWLAINPAYEPMLERVEE</sequence>
<accession>A0A0R1SFD9</accession>
<evidence type="ECO:0000313" key="1">
    <source>
        <dbReference type="EMBL" id="KRL68109.1"/>
    </source>
</evidence>
<name>A0A0R1SFD9_9LACO</name>